<dbReference type="HOGENOM" id="CLU_2968414_0_0_2"/>
<evidence type="ECO:0000313" key="2">
    <source>
        <dbReference type="Proteomes" id="UP000030649"/>
    </source>
</evidence>
<protein>
    <submittedName>
        <fullName evidence="1">Uncharacterized protein</fullName>
    </submittedName>
</protein>
<proteinExistence type="predicted"/>
<dbReference type="STRING" id="1238424.J07HQW1_02849"/>
<evidence type="ECO:0000313" key="1">
    <source>
        <dbReference type="EMBL" id="ERG92801.1"/>
    </source>
</evidence>
<reference evidence="1 2" key="1">
    <citation type="journal article" date="2013" name="PLoS ONE">
        <title>Assembly-driven community genomics of a hypersaline microbial ecosystem.</title>
        <authorList>
            <person name="Podell S."/>
            <person name="Ugalde J.A."/>
            <person name="Narasingarao P."/>
            <person name="Banfield J.F."/>
            <person name="Heidelberg K.B."/>
            <person name="Allen E.E."/>
        </authorList>
    </citation>
    <scope>NUCLEOTIDE SEQUENCE [LARGE SCALE GENOMIC DNA]</scope>
    <source>
        <strain evidence="2">J07HQW1</strain>
    </source>
</reference>
<dbReference type="AlphaFoldDB" id="U1PKS0"/>
<dbReference type="EMBL" id="KE356560">
    <property type="protein sequence ID" value="ERG92801.1"/>
    <property type="molecule type" value="Genomic_DNA"/>
</dbReference>
<dbReference type="Proteomes" id="UP000030649">
    <property type="component" value="Unassembled WGS sequence"/>
</dbReference>
<accession>U1PKS0</accession>
<name>U1PKS0_9EURY</name>
<sequence length="58" mass="6456">MRDGFGQNRSCRVFPRMSYSDIVGSRTFLDTVVNDGFDVAGLMTQPVVSGQNRPERTS</sequence>
<organism evidence="1 2">
    <name type="scientific">Haloquadratum walsbyi J07HQW1</name>
    <dbReference type="NCBI Taxonomy" id="1238424"/>
    <lineage>
        <taxon>Archaea</taxon>
        <taxon>Methanobacteriati</taxon>
        <taxon>Methanobacteriota</taxon>
        <taxon>Stenosarchaea group</taxon>
        <taxon>Halobacteria</taxon>
        <taxon>Halobacteriales</taxon>
        <taxon>Haloferacaceae</taxon>
        <taxon>Haloquadratum</taxon>
    </lineage>
</organism>
<gene>
    <name evidence="1" type="ORF">J07HQW1_02849</name>
</gene>